<name>A0AA87A570_9LACO</name>
<gene>
    <name evidence="1" type="ORF">HMPREF0514_10997</name>
</gene>
<comment type="caution">
    <text evidence="1">The sequence shown here is derived from an EMBL/GenBank/DDBJ whole genome shotgun (WGS) entry which is preliminary data.</text>
</comment>
<evidence type="ECO:0000313" key="2">
    <source>
        <dbReference type="Proteomes" id="UP000003672"/>
    </source>
</evidence>
<proteinExistence type="predicted"/>
<sequence length="279" mass="33109">MPMRKSENELVAKITDDPVFSWVMEQDDNCCKLLQAILPELNITRVEFETQKRLKFHPEKRGTIPDILAYDQEGRVYDIELQVLQNKFLAQRIRYYFSMIDQNLLMSGGKYRDLPETYVIFILPNDPYDQDEKCYEFAFQQLKRKNPLVLDTKQHAIILNASGSIGEVTPRLQGFFDLIHDKISTKDEFIEKLNREVKKFGTDPGRRKELMDYQMRLDDEREFGKEQGKQKEQISSIKRLIKMARQFKASDDFILKQLMEYYGDNFSKSELQEFIKKNK</sequence>
<dbReference type="InterPro" id="IPR010106">
    <property type="entry name" value="RpnA"/>
</dbReference>
<dbReference type="Proteomes" id="UP000003672">
    <property type="component" value="Unassembled WGS sequence"/>
</dbReference>
<evidence type="ECO:0008006" key="3">
    <source>
        <dbReference type="Google" id="ProtNLM"/>
    </source>
</evidence>
<evidence type="ECO:0000313" key="1">
    <source>
        <dbReference type="EMBL" id="EFJ70553.1"/>
    </source>
</evidence>
<protein>
    <recommendedName>
        <fullName evidence="3">Rpn family recombination-promoting nuclease/putative transposase</fullName>
    </recommendedName>
</protein>
<dbReference type="EMBL" id="ACGO02000001">
    <property type="protein sequence ID" value="EFJ70553.1"/>
    <property type="molecule type" value="Genomic_DNA"/>
</dbReference>
<accession>A0AA87A570</accession>
<dbReference type="AlphaFoldDB" id="A0AA87A570"/>
<dbReference type="NCBIfam" id="TIGR01784">
    <property type="entry name" value="T_den_put_tspse"/>
    <property type="match status" value="1"/>
</dbReference>
<reference evidence="1 2" key="1">
    <citation type="submission" date="2010-06" db="EMBL/GenBank/DDBJ databases">
        <authorList>
            <person name="Muzny D."/>
            <person name="Qin X."/>
            <person name="Buhay C."/>
            <person name="Dugan-Rocha S."/>
            <person name="Ding Y."/>
            <person name="Chen G."/>
            <person name="Hawes A."/>
            <person name="Holder M."/>
            <person name="Jhangiani S."/>
            <person name="Johnson A."/>
            <person name="Khan Z."/>
            <person name="Li Z."/>
            <person name="Liu W."/>
            <person name="Liu X."/>
            <person name="Perez L."/>
            <person name="Shen H."/>
            <person name="Wang Q."/>
            <person name="Watt J."/>
            <person name="Xi L."/>
            <person name="Xin Y."/>
            <person name="Zhou J."/>
            <person name="Deng J."/>
            <person name="Jiang H."/>
            <person name="Liu Y."/>
            <person name="Qu J."/>
            <person name="Song X.-Z."/>
            <person name="Zhang L."/>
            <person name="Villasana D."/>
            <person name="Johnson A."/>
            <person name="Liu J."/>
            <person name="Liyanage D."/>
            <person name="Lorensuhewa L."/>
            <person name="Robinson T."/>
            <person name="Song A."/>
            <person name="Song B.-B."/>
            <person name="Dinh H."/>
            <person name="Thornton R."/>
            <person name="Coyle M."/>
            <person name="Francisco L."/>
            <person name="Jackson L."/>
            <person name="Javaid M."/>
            <person name="Korchina V."/>
            <person name="Kovar C."/>
            <person name="Mata R."/>
            <person name="Mathew T."/>
            <person name="Ngo R."/>
            <person name="Nguyen L."/>
            <person name="Nguyen N."/>
            <person name="Okwuonu G."/>
            <person name="Ongeri F."/>
            <person name="Pham C."/>
            <person name="Simmons D."/>
            <person name="Wilczek-Boney K."/>
            <person name="Hale W."/>
            <person name="Jakkamsetti A."/>
            <person name="Pham P."/>
            <person name="Ruth R."/>
            <person name="San Lucas F."/>
            <person name="Warren J."/>
            <person name="Zhang J."/>
            <person name="Zhao Z."/>
            <person name="Zhou C."/>
            <person name="Zhu D."/>
            <person name="Lee S."/>
            <person name="Bess C."/>
            <person name="Blankenburg K."/>
            <person name="Forbes L."/>
            <person name="Fu Q."/>
            <person name="Gubbala S."/>
            <person name="Hirani K."/>
            <person name="Jayaseelan J.C."/>
            <person name="Lara F."/>
            <person name="Munidasa M."/>
            <person name="Palculict T."/>
            <person name="Patil S."/>
            <person name="Pu L.-L."/>
            <person name="Saada N."/>
            <person name="Tang L."/>
            <person name="Weissenberger G."/>
            <person name="Zhu Y."/>
            <person name="Hemphill L."/>
            <person name="Shang Y."/>
            <person name="Youmans B."/>
            <person name="Ayvaz T."/>
            <person name="Ross M."/>
            <person name="Santibanez J."/>
            <person name="Aqrawi P."/>
            <person name="Gross S."/>
            <person name="Joshi V."/>
            <person name="Fowler G."/>
            <person name="Nazareth L."/>
            <person name="Reid J."/>
            <person name="Worley K."/>
            <person name="Petrosino J."/>
            <person name="Highlander S."/>
            <person name="Gibbs R."/>
        </authorList>
    </citation>
    <scope>NUCLEOTIDE SEQUENCE [LARGE SCALE GENOMIC DNA]</scope>
    <source>
        <strain evidence="1 2">JV-V03</strain>
    </source>
</reference>
<organism evidence="1 2">
    <name type="scientific">Lactobacillus paragasseri JV-V03</name>
    <dbReference type="NCBI Taxonomy" id="525326"/>
    <lineage>
        <taxon>Bacteria</taxon>
        <taxon>Bacillati</taxon>
        <taxon>Bacillota</taxon>
        <taxon>Bacilli</taxon>
        <taxon>Lactobacillales</taxon>
        <taxon>Lactobacillaceae</taxon>
        <taxon>Lactobacillus</taxon>
    </lineage>
</organism>
<dbReference type="Pfam" id="PF12784">
    <property type="entry name" value="PDDEXK_2"/>
    <property type="match status" value="1"/>
</dbReference>